<proteinExistence type="predicted"/>
<accession>A0A0D2PV98</accession>
<dbReference type="STRING" id="945553.A0A0D2PV98"/>
<protein>
    <submittedName>
        <fullName evidence="1">Uncharacterized protein</fullName>
    </submittedName>
</protein>
<name>A0A0D2PV98_HYPSF</name>
<organism evidence="1 2">
    <name type="scientific">Hypholoma sublateritium (strain FD-334 SS-4)</name>
    <dbReference type="NCBI Taxonomy" id="945553"/>
    <lineage>
        <taxon>Eukaryota</taxon>
        <taxon>Fungi</taxon>
        <taxon>Dikarya</taxon>
        <taxon>Basidiomycota</taxon>
        <taxon>Agaricomycotina</taxon>
        <taxon>Agaricomycetes</taxon>
        <taxon>Agaricomycetidae</taxon>
        <taxon>Agaricales</taxon>
        <taxon>Agaricineae</taxon>
        <taxon>Strophariaceae</taxon>
        <taxon>Hypholoma</taxon>
    </lineage>
</organism>
<gene>
    <name evidence="1" type="ORF">HYPSUDRAFT_588365</name>
</gene>
<dbReference type="AlphaFoldDB" id="A0A0D2PV98"/>
<evidence type="ECO:0000313" key="2">
    <source>
        <dbReference type="Proteomes" id="UP000054270"/>
    </source>
</evidence>
<dbReference type="OrthoDB" id="5560525at2759"/>
<dbReference type="Proteomes" id="UP000054270">
    <property type="component" value="Unassembled WGS sequence"/>
</dbReference>
<reference evidence="2" key="1">
    <citation type="submission" date="2014-04" db="EMBL/GenBank/DDBJ databases">
        <title>Evolutionary Origins and Diversification of the Mycorrhizal Mutualists.</title>
        <authorList>
            <consortium name="DOE Joint Genome Institute"/>
            <consortium name="Mycorrhizal Genomics Consortium"/>
            <person name="Kohler A."/>
            <person name="Kuo A."/>
            <person name="Nagy L.G."/>
            <person name="Floudas D."/>
            <person name="Copeland A."/>
            <person name="Barry K.W."/>
            <person name="Cichocki N."/>
            <person name="Veneault-Fourrey C."/>
            <person name="LaButti K."/>
            <person name="Lindquist E.A."/>
            <person name="Lipzen A."/>
            <person name="Lundell T."/>
            <person name="Morin E."/>
            <person name="Murat C."/>
            <person name="Riley R."/>
            <person name="Ohm R."/>
            <person name="Sun H."/>
            <person name="Tunlid A."/>
            <person name="Henrissat B."/>
            <person name="Grigoriev I.V."/>
            <person name="Hibbett D.S."/>
            <person name="Martin F."/>
        </authorList>
    </citation>
    <scope>NUCLEOTIDE SEQUENCE [LARGE SCALE GENOMIC DNA]</scope>
    <source>
        <strain evidence="2">FD-334 SS-4</strain>
    </source>
</reference>
<keyword evidence="2" id="KW-1185">Reference proteome</keyword>
<sequence length="150" mass="17104">MLPDREQGLSWTGWRTLLSQIFRYPPVMLHFPSKLPTNLGANGVPRRSDSLNLNATQQLRSASGAGAHPLFLKVEEELHDARRVHSDGQEDDLRYALNMVINRVSNLFSFDSLRCSVKRTKLRQISKCSSMLRNRICSLSSQTMRCSKTR</sequence>
<evidence type="ECO:0000313" key="1">
    <source>
        <dbReference type="EMBL" id="KJA23470.1"/>
    </source>
</evidence>
<dbReference type="EMBL" id="KN817543">
    <property type="protein sequence ID" value="KJA23470.1"/>
    <property type="molecule type" value="Genomic_DNA"/>
</dbReference>